<accession>A0A1V9YTA1</accession>
<keyword evidence="3" id="KW-1185">Reference proteome</keyword>
<keyword evidence="1" id="KW-0175">Coiled coil</keyword>
<evidence type="ECO:0000313" key="2">
    <source>
        <dbReference type="EMBL" id="OQR88976.1"/>
    </source>
</evidence>
<name>A0A1V9YTA1_9STRA</name>
<proteinExistence type="predicted"/>
<comment type="caution">
    <text evidence="2">The sequence shown here is derived from an EMBL/GenBank/DDBJ whole genome shotgun (WGS) entry which is preliminary data.</text>
</comment>
<dbReference type="EMBL" id="JNBS01002921">
    <property type="protein sequence ID" value="OQR88976.1"/>
    <property type="molecule type" value="Genomic_DNA"/>
</dbReference>
<feature type="coiled-coil region" evidence="1">
    <location>
        <begin position="47"/>
        <end position="81"/>
    </location>
</feature>
<organism evidence="2 3">
    <name type="scientific">Thraustotheca clavata</name>
    <dbReference type="NCBI Taxonomy" id="74557"/>
    <lineage>
        <taxon>Eukaryota</taxon>
        <taxon>Sar</taxon>
        <taxon>Stramenopiles</taxon>
        <taxon>Oomycota</taxon>
        <taxon>Saprolegniomycetes</taxon>
        <taxon>Saprolegniales</taxon>
        <taxon>Achlyaceae</taxon>
        <taxon>Thraustotheca</taxon>
    </lineage>
</organism>
<dbReference type="OrthoDB" id="68740at2759"/>
<protein>
    <submittedName>
        <fullName evidence="2">Uncharacterized protein</fullName>
    </submittedName>
</protein>
<dbReference type="STRING" id="74557.A0A1V9YTA1"/>
<evidence type="ECO:0000313" key="3">
    <source>
        <dbReference type="Proteomes" id="UP000243217"/>
    </source>
</evidence>
<gene>
    <name evidence="2" type="ORF">THRCLA_09989</name>
</gene>
<dbReference type="AlphaFoldDB" id="A0A1V9YTA1"/>
<sequence>MDITLKQKFEFLCQINELQAAMALMHTMQSIEIKLKPTDREYLRFLFAVLRNKMLNFCNEKEKLEQECKEAHEMYDKVMQDCTIFGTLPIDHRLHMTIQYIMVSVLLYAARQEDLEQRERFVMNVDYRQHLSHYTNPSVAPAIRTHAIKFQRALAEAIKNADTFEVAFSGLIERYPLIVFQRNMIRFLNRVEDHLLGANHIDETLYESDASNCSIPVELFINKDTRYTNEWYALDESMTELPGEKLYSTPAQVPVIKQEPVATGNTPSISN</sequence>
<evidence type="ECO:0000256" key="1">
    <source>
        <dbReference type="SAM" id="Coils"/>
    </source>
</evidence>
<dbReference type="Proteomes" id="UP000243217">
    <property type="component" value="Unassembled WGS sequence"/>
</dbReference>
<reference evidence="2 3" key="1">
    <citation type="journal article" date="2014" name="Genome Biol. Evol.">
        <title>The secreted proteins of Achlya hypogyna and Thraustotheca clavata identify the ancestral oomycete secretome and reveal gene acquisitions by horizontal gene transfer.</title>
        <authorList>
            <person name="Misner I."/>
            <person name="Blouin N."/>
            <person name="Leonard G."/>
            <person name="Richards T.A."/>
            <person name="Lane C.E."/>
        </authorList>
    </citation>
    <scope>NUCLEOTIDE SEQUENCE [LARGE SCALE GENOMIC DNA]</scope>
    <source>
        <strain evidence="2 3">ATCC 34112</strain>
    </source>
</reference>